<accession>A0A239ABA0</accession>
<name>A0A239ABA0_9PSED</name>
<dbReference type="InterPro" id="IPR016162">
    <property type="entry name" value="Ald_DH_N"/>
</dbReference>
<evidence type="ECO:0000313" key="4">
    <source>
        <dbReference type="EMBL" id="SNR92143.1"/>
    </source>
</evidence>
<dbReference type="SUPFAM" id="SSF53720">
    <property type="entry name" value="ALDH-like"/>
    <property type="match status" value="1"/>
</dbReference>
<protein>
    <submittedName>
        <fullName evidence="4">Aldehyde dehydrogenase (Acceptor)</fullName>
    </submittedName>
</protein>
<dbReference type="EMBL" id="FZOL01000001">
    <property type="protein sequence ID" value="SNR92143.1"/>
    <property type="molecule type" value="Genomic_DNA"/>
</dbReference>
<evidence type="ECO:0000313" key="5">
    <source>
        <dbReference type="Proteomes" id="UP000198407"/>
    </source>
</evidence>
<keyword evidence="2" id="KW-0560">Oxidoreductase</keyword>
<dbReference type="Proteomes" id="UP000198407">
    <property type="component" value="Unassembled WGS sequence"/>
</dbReference>
<dbReference type="InterPro" id="IPR015590">
    <property type="entry name" value="Aldehyde_DH_dom"/>
</dbReference>
<organism evidence="4 5">
    <name type="scientific">Pseudomonas japonica</name>
    <dbReference type="NCBI Taxonomy" id="256466"/>
    <lineage>
        <taxon>Bacteria</taxon>
        <taxon>Pseudomonadati</taxon>
        <taxon>Pseudomonadota</taxon>
        <taxon>Gammaproteobacteria</taxon>
        <taxon>Pseudomonadales</taxon>
        <taxon>Pseudomonadaceae</taxon>
        <taxon>Pseudomonas</taxon>
    </lineage>
</organism>
<dbReference type="Pfam" id="PF00171">
    <property type="entry name" value="Aldedh"/>
    <property type="match status" value="1"/>
</dbReference>
<proteinExistence type="inferred from homology"/>
<keyword evidence="5" id="KW-1185">Reference proteome</keyword>
<sequence>MVIPKLDHFIDGALVAPGSGKYMAVENPATGEVIAQVACGTEQDVDLAVAAAQRALDNPVWRDMTPRDRSALLNRFIGVIQQNAHELAYLEVISSGGTISRIANIDLLLMVESIMSMADLIKTYPFTQSLPAKPLPELTDVKVVKEPIGVCALIPAWNLPMLLFINKLVPALAAGNTVVVKPSELTPQTTLRLAQLLAPLLPPGVLNVVNGIGPVVGEALTLHRGIGKISFTGSTLVGKRIQTNAAASLKHVTLELGGKGAAIVTADADLNAVAQGALFGVLLNSGQACESGTRLLVHESIHEPLLAKLAEVAGRLQIGDPLDPRTSIGPMCHAAHGEKVLGYIRSALEQGARLVCGGERIIVPGCEGGFFIAPTILADCHNQMNAVREEIFGPVLTVIKYRDEAEAIAIANDSDYGLSAGIWTGDVLAAQLLARRLQAGSVWINDWHMLRTDVPFGGYKQSGQGREMGIAGLESFLETKAISTAFQRDPAKKTMTYGVVHKSA</sequence>
<dbReference type="FunFam" id="3.40.605.10:FF:000007">
    <property type="entry name" value="NAD/NADP-dependent betaine aldehyde dehydrogenase"/>
    <property type="match status" value="1"/>
</dbReference>
<dbReference type="Gene3D" id="3.40.309.10">
    <property type="entry name" value="Aldehyde Dehydrogenase, Chain A, domain 2"/>
    <property type="match status" value="1"/>
</dbReference>
<comment type="similarity">
    <text evidence="1">Belongs to the aldehyde dehydrogenase family.</text>
</comment>
<dbReference type="OrthoDB" id="9812625at2"/>
<evidence type="ECO:0000256" key="1">
    <source>
        <dbReference type="ARBA" id="ARBA00009986"/>
    </source>
</evidence>
<feature type="domain" description="Aldehyde dehydrogenase" evidence="3">
    <location>
        <begin position="20"/>
        <end position="482"/>
    </location>
</feature>
<dbReference type="STRING" id="1215104.GCA_000730585_04139"/>
<evidence type="ECO:0000256" key="2">
    <source>
        <dbReference type="ARBA" id="ARBA00023002"/>
    </source>
</evidence>
<evidence type="ECO:0000259" key="3">
    <source>
        <dbReference type="Pfam" id="PF00171"/>
    </source>
</evidence>
<reference evidence="5" key="1">
    <citation type="submission" date="2017-06" db="EMBL/GenBank/DDBJ databases">
        <authorList>
            <person name="Varghese N."/>
            <person name="Submissions S."/>
        </authorList>
    </citation>
    <scope>NUCLEOTIDE SEQUENCE [LARGE SCALE GENOMIC DNA]</scope>
    <source>
        <strain evidence="5">DSM 22348</strain>
    </source>
</reference>
<dbReference type="InterPro" id="IPR016163">
    <property type="entry name" value="Ald_DH_C"/>
</dbReference>
<dbReference type="RefSeq" id="WP_052419385.1">
    <property type="nucleotide sequence ID" value="NZ_FZOL01000001.1"/>
</dbReference>
<dbReference type="GO" id="GO:0016620">
    <property type="term" value="F:oxidoreductase activity, acting on the aldehyde or oxo group of donors, NAD or NADP as acceptor"/>
    <property type="evidence" value="ECO:0007669"/>
    <property type="project" value="InterPro"/>
</dbReference>
<dbReference type="PANTHER" id="PTHR11699">
    <property type="entry name" value="ALDEHYDE DEHYDROGENASE-RELATED"/>
    <property type="match status" value="1"/>
</dbReference>
<dbReference type="FunFam" id="3.40.309.10:FF:000012">
    <property type="entry name" value="Betaine aldehyde dehydrogenase"/>
    <property type="match status" value="1"/>
</dbReference>
<dbReference type="AlphaFoldDB" id="A0A239ABA0"/>
<gene>
    <name evidence="4" type="ORF">SAMN05444352_101288</name>
</gene>
<dbReference type="InterPro" id="IPR016161">
    <property type="entry name" value="Ald_DH/histidinol_DH"/>
</dbReference>
<dbReference type="Gene3D" id="3.40.605.10">
    <property type="entry name" value="Aldehyde Dehydrogenase, Chain A, domain 1"/>
    <property type="match status" value="1"/>
</dbReference>